<comment type="subcellular location">
    <subcellularLocation>
        <location evidence="1">Cell membrane</location>
        <topology evidence="1">Multi-pass membrane protein</topology>
    </subcellularLocation>
</comment>
<dbReference type="InterPro" id="IPR036259">
    <property type="entry name" value="MFS_trans_sf"/>
</dbReference>
<evidence type="ECO:0000256" key="1">
    <source>
        <dbReference type="ARBA" id="ARBA00004651"/>
    </source>
</evidence>
<dbReference type="Gene3D" id="1.20.1250.20">
    <property type="entry name" value="MFS general substrate transporter like domains"/>
    <property type="match status" value="1"/>
</dbReference>
<feature type="transmembrane region" description="Helical" evidence="7">
    <location>
        <begin position="274"/>
        <end position="293"/>
    </location>
</feature>
<dbReference type="InterPro" id="IPR020846">
    <property type="entry name" value="MFS_dom"/>
</dbReference>
<evidence type="ECO:0000313" key="9">
    <source>
        <dbReference type="EMBL" id="SCM53399.1"/>
    </source>
</evidence>
<dbReference type="EMBL" id="FMIQ01000055">
    <property type="protein sequence ID" value="SCM53399.1"/>
    <property type="molecule type" value="Genomic_DNA"/>
</dbReference>
<keyword evidence="4 7" id="KW-0812">Transmembrane</keyword>
<keyword evidence="3" id="KW-1003">Cell membrane</keyword>
<feature type="transmembrane region" description="Helical" evidence="7">
    <location>
        <begin position="195"/>
        <end position="212"/>
    </location>
</feature>
<dbReference type="GO" id="GO:0005886">
    <property type="term" value="C:plasma membrane"/>
    <property type="evidence" value="ECO:0007669"/>
    <property type="project" value="UniProtKB-SubCell"/>
</dbReference>
<dbReference type="PROSITE" id="PS50850">
    <property type="entry name" value="MFS"/>
    <property type="match status" value="1"/>
</dbReference>
<keyword evidence="6 7" id="KW-0472">Membrane</keyword>
<accession>A0A1C6Z334</accession>
<evidence type="ECO:0000313" key="10">
    <source>
        <dbReference type="Proteomes" id="UP000094844"/>
    </source>
</evidence>
<feature type="transmembrane region" description="Helical" evidence="7">
    <location>
        <begin position="305"/>
        <end position="325"/>
    </location>
</feature>
<feature type="transmembrane region" description="Helical" evidence="7">
    <location>
        <begin position="65"/>
        <end position="82"/>
    </location>
</feature>
<sequence>MRPSSIKVVPNGLSLIIGNAMKTQNKIISIPLYANSRDLIMGQSLFSGAFYLVIPFLVLFMHDSLRLSGEIIGFAVGLRFFAQQMMYMKSDQLAHSIGGKNLLLLGCMTQASGFLCLAFASQPNLLIAGVLLTGIGGALFAPAKSLLLNEAGEGDHKLKSGKVLELGNSVAIAGELGAIVGPLLGFWLVDLGFHTLAWGGVLVFVAAMIWLAQKLPASFYYPELPKQKGSWQNVLQNRRFLVFVLAYSSYLLSYSQLFLALPLTLRHLGGESEYIGLLFAFSVLISALVQKGLRSFTNRKESQLLVMGFSTLSLAFIYMAFIAIRHQTTGWHGYLPLLMFVFLINCGQILIVPTAKRLVSYFANGNDTAPYYQALALSGGFAVLVGSPIIGELMEATRHSLTLAGLPWFVMALFPALSAMAIGLMFPTTPARAY</sequence>
<feature type="transmembrane region" description="Helical" evidence="7">
    <location>
        <begin position="39"/>
        <end position="59"/>
    </location>
</feature>
<evidence type="ECO:0000256" key="6">
    <source>
        <dbReference type="ARBA" id="ARBA00023136"/>
    </source>
</evidence>
<dbReference type="InterPro" id="IPR050171">
    <property type="entry name" value="MFS_Transporters"/>
</dbReference>
<feature type="transmembrane region" description="Helical" evidence="7">
    <location>
        <begin position="126"/>
        <end position="148"/>
    </location>
</feature>
<dbReference type="GO" id="GO:0022857">
    <property type="term" value="F:transmembrane transporter activity"/>
    <property type="evidence" value="ECO:0007669"/>
    <property type="project" value="InterPro"/>
</dbReference>
<dbReference type="Proteomes" id="UP000094844">
    <property type="component" value="Unassembled WGS sequence"/>
</dbReference>
<evidence type="ECO:0000256" key="3">
    <source>
        <dbReference type="ARBA" id="ARBA00022475"/>
    </source>
</evidence>
<feature type="transmembrane region" description="Helical" evidence="7">
    <location>
        <begin position="406"/>
        <end position="426"/>
    </location>
</feature>
<dbReference type="PANTHER" id="PTHR23517:SF2">
    <property type="entry name" value="MULTIDRUG RESISTANCE PROTEIN MDTH"/>
    <property type="match status" value="1"/>
</dbReference>
<dbReference type="SUPFAM" id="SSF103473">
    <property type="entry name" value="MFS general substrate transporter"/>
    <property type="match status" value="1"/>
</dbReference>
<feature type="transmembrane region" description="Helical" evidence="7">
    <location>
        <begin position="169"/>
        <end position="189"/>
    </location>
</feature>
<protein>
    <submittedName>
        <fullName evidence="9">Major Facilitator Superfamily protein</fullName>
    </submittedName>
</protein>
<name>A0A1C6Z334_HAFAL</name>
<reference evidence="9 10" key="1">
    <citation type="submission" date="2016-09" db="EMBL/GenBank/DDBJ databases">
        <authorList>
            <person name="Capua I."/>
            <person name="De Benedictis P."/>
            <person name="Joannis T."/>
            <person name="Lombin L.H."/>
            <person name="Cattoli G."/>
        </authorList>
    </citation>
    <scope>NUCLEOTIDE SEQUENCE [LARGE SCALE GENOMIC DNA]</scope>
    <source>
        <strain evidence="9 10">GB001</strain>
    </source>
</reference>
<evidence type="ECO:0000256" key="7">
    <source>
        <dbReference type="SAM" id="Phobius"/>
    </source>
</evidence>
<feature type="transmembrane region" description="Helical" evidence="7">
    <location>
        <begin position="374"/>
        <end position="394"/>
    </location>
</feature>
<keyword evidence="5 7" id="KW-1133">Transmembrane helix</keyword>
<gene>
    <name evidence="9" type="ORF">BN1044_02892</name>
</gene>
<feature type="domain" description="Major facilitator superfamily (MFS) profile" evidence="8">
    <location>
        <begin position="36"/>
        <end position="434"/>
    </location>
</feature>
<dbReference type="InterPro" id="IPR011701">
    <property type="entry name" value="MFS"/>
</dbReference>
<evidence type="ECO:0000256" key="5">
    <source>
        <dbReference type="ARBA" id="ARBA00022989"/>
    </source>
</evidence>
<feature type="transmembrane region" description="Helical" evidence="7">
    <location>
        <begin position="331"/>
        <end position="353"/>
    </location>
</feature>
<feature type="transmembrane region" description="Helical" evidence="7">
    <location>
        <begin position="240"/>
        <end position="262"/>
    </location>
</feature>
<evidence type="ECO:0000256" key="4">
    <source>
        <dbReference type="ARBA" id="ARBA00022692"/>
    </source>
</evidence>
<feature type="transmembrane region" description="Helical" evidence="7">
    <location>
        <begin position="102"/>
        <end position="120"/>
    </location>
</feature>
<evidence type="ECO:0000256" key="2">
    <source>
        <dbReference type="ARBA" id="ARBA00022448"/>
    </source>
</evidence>
<dbReference type="PANTHER" id="PTHR23517">
    <property type="entry name" value="RESISTANCE PROTEIN MDTM, PUTATIVE-RELATED-RELATED"/>
    <property type="match status" value="1"/>
</dbReference>
<proteinExistence type="predicted"/>
<evidence type="ECO:0000259" key="8">
    <source>
        <dbReference type="PROSITE" id="PS50850"/>
    </source>
</evidence>
<dbReference type="Pfam" id="PF07690">
    <property type="entry name" value="MFS_1"/>
    <property type="match status" value="1"/>
</dbReference>
<keyword evidence="2" id="KW-0813">Transport</keyword>
<organism evidence="9 10">
    <name type="scientific">Hafnia alvei</name>
    <dbReference type="NCBI Taxonomy" id="569"/>
    <lineage>
        <taxon>Bacteria</taxon>
        <taxon>Pseudomonadati</taxon>
        <taxon>Pseudomonadota</taxon>
        <taxon>Gammaproteobacteria</taxon>
        <taxon>Enterobacterales</taxon>
        <taxon>Hafniaceae</taxon>
        <taxon>Hafnia</taxon>
    </lineage>
</organism>
<dbReference type="STRING" id="569.A6V27_00120"/>
<dbReference type="AlphaFoldDB" id="A0A1C6Z334"/>